<comment type="caution">
    <text evidence="2">The sequence shown here is derived from an EMBL/GenBank/DDBJ whole genome shotgun (WGS) entry which is preliminary data.</text>
</comment>
<reference evidence="3" key="1">
    <citation type="submission" date="2018-05" db="EMBL/GenBank/DDBJ databases">
        <authorList>
            <person name="Li X."/>
        </authorList>
    </citation>
    <scope>NUCLEOTIDE SEQUENCE [LARGE SCALE GENOMIC DNA]</scope>
    <source>
        <strain evidence="3">YIM 73061</strain>
    </source>
</reference>
<dbReference type="Proteomes" id="UP000249725">
    <property type="component" value="Unassembled WGS sequence"/>
</dbReference>
<dbReference type="PANTHER" id="PTHR43464">
    <property type="entry name" value="METHYLTRANSFERASE"/>
    <property type="match status" value="1"/>
</dbReference>
<sequence length="253" mass="27578">MIWTYILAAFFEEHDRFLATSEVGAWPARLNGRYEAIIARHVDQLRGARVLDIGSHDGRWALAALKAGAAHVTGVEARPELVQRAEENLTSYGVDGSRFSFLVSDMNHKRNVQGASFDVVLCLGYFYHTLNHMALWQLMASTGARHLILDGTVEPTDAPVIALMQEDISHHANGTSAEGVIGGQILVGHPSPSALGLLCEQVGFSFALVDWGPILQKLRPEAEPLRRLPSAGDPLADYAYGSRVTGLATRRVL</sequence>
<dbReference type="AlphaFoldDB" id="A0A328AUD6"/>
<keyword evidence="3" id="KW-1185">Reference proteome</keyword>
<dbReference type="CDD" id="cd02440">
    <property type="entry name" value="AdoMet_MTases"/>
    <property type="match status" value="1"/>
</dbReference>
<feature type="domain" description="Methyltransferase" evidence="1">
    <location>
        <begin position="50"/>
        <end position="139"/>
    </location>
</feature>
<dbReference type="OrthoDB" id="3783712at2"/>
<dbReference type="Gene3D" id="3.40.50.150">
    <property type="entry name" value="Vaccinia Virus protein VP39"/>
    <property type="match status" value="1"/>
</dbReference>
<name>A0A328AUD6_9CAUL</name>
<dbReference type="InterPro" id="IPR029063">
    <property type="entry name" value="SAM-dependent_MTases_sf"/>
</dbReference>
<dbReference type="InterPro" id="IPR041698">
    <property type="entry name" value="Methyltransf_25"/>
</dbReference>
<dbReference type="PANTHER" id="PTHR43464:SF83">
    <property type="entry name" value="MALONYL-[ACYL-CARRIER PROTEIN] O-METHYLTRANSFERASE"/>
    <property type="match status" value="1"/>
</dbReference>
<dbReference type="SUPFAM" id="SSF53335">
    <property type="entry name" value="S-adenosyl-L-methionine-dependent methyltransferases"/>
    <property type="match status" value="1"/>
</dbReference>
<evidence type="ECO:0000259" key="1">
    <source>
        <dbReference type="Pfam" id="PF13649"/>
    </source>
</evidence>
<accession>A0A328AUD6</accession>
<organism evidence="2 3">
    <name type="scientific">Phenylobacterium deserti</name>
    <dbReference type="NCBI Taxonomy" id="1914756"/>
    <lineage>
        <taxon>Bacteria</taxon>
        <taxon>Pseudomonadati</taxon>
        <taxon>Pseudomonadota</taxon>
        <taxon>Alphaproteobacteria</taxon>
        <taxon>Caulobacterales</taxon>
        <taxon>Caulobacteraceae</taxon>
        <taxon>Phenylobacterium</taxon>
    </lineage>
</organism>
<dbReference type="GO" id="GO:0008168">
    <property type="term" value="F:methyltransferase activity"/>
    <property type="evidence" value="ECO:0007669"/>
    <property type="project" value="TreeGrafter"/>
</dbReference>
<dbReference type="EMBL" id="QFYR01000001">
    <property type="protein sequence ID" value="RAK57144.1"/>
    <property type="molecule type" value="Genomic_DNA"/>
</dbReference>
<proteinExistence type="predicted"/>
<protein>
    <recommendedName>
        <fullName evidence="1">Methyltransferase domain-containing protein</fullName>
    </recommendedName>
</protein>
<evidence type="ECO:0000313" key="3">
    <source>
        <dbReference type="Proteomes" id="UP000249725"/>
    </source>
</evidence>
<dbReference type="Pfam" id="PF13649">
    <property type="entry name" value="Methyltransf_25"/>
    <property type="match status" value="1"/>
</dbReference>
<evidence type="ECO:0000313" key="2">
    <source>
        <dbReference type="EMBL" id="RAK57144.1"/>
    </source>
</evidence>
<gene>
    <name evidence="2" type="ORF">DJ018_04090</name>
</gene>